<gene>
    <name evidence="3" type="primary">LOC106611388</name>
</gene>
<proteinExistence type="predicted"/>
<evidence type="ECO:0000313" key="2">
    <source>
        <dbReference type="Proteomes" id="UP001652741"/>
    </source>
</evidence>
<feature type="compositionally biased region" description="Basic and acidic residues" evidence="1">
    <location>
        <begin position="55"/>
        <end position="64"/>
    </location>
</feature>
<dbReference type="Proteomes" id="UP001652741">
    <property type="component" value="Chromosome ssa09"/>
</dbReference>
<keyword evidence="2" id="KW-1185">Reference proteome</keyword>
<name>A0A1S3SRR6_SALSA</name>
<reference evidence="3" key="1">
    <citation type="submission" date="2025-08" db="UniProtKB">
        <authorList>
            <consortium name="RefSeq"/>
        </authorList>
    </citation>
    <scope>IDENTIFICATION</scope>
</reference>
<sequence>MMDGENKPSLLLFFTEPKSEGPDCNSGAQSEQQAPEMASVKQEDCSQTLGLNVNIKDEGRLESSKKRRKNRKSYYSKEKDLTTLNLRLKLKRPESNTMKKEKLRGLTTAHTVRRVSHSHHILKDTCGNILERSLIPALSVGSASERQLI</sequence>
<dbReference type="GeneID" id="106611388"/>
<protein>
    <submittedName>
        <fullName evidence="3">Uncharacterized protein isoform X3</fullName>
    </submittedName>
</protein>
<evidence type="ECO:0000313" key="3">
    <source>
        <dbReference type="RefSeq" id="XP_014067035.1"/>
    </source>
</evidence>
<dbReference type="RefSeq" id="XP_014067035.1">
    <property type="nucleotide sequence ID" value="XM_014211560.2"/>
</dbReference>
<organism evidence="2 3">
    <name type="scientific">Salmo salar</name>
    <name type="common">Atlantic salmon</name>
    <dbReference type="NCBI Taxonomy" id="8030"/>
    <lineage>
        <taxon>Eukaryota</taxon>
        <taxon>Metazoa</taxon>
        <taxon>Chordata</taxon>
        <taxon>Craniata</taxon>
        <taxon>Vertebrata</taxon>
        <taxon>Euteleostomi</taxon>
        <taxon>Actinopterygii</taxon>
        <taxon>Neopterygii</taxon>
        <taxon>Teleostei</taxon>
        <taxon>Protacanthopterygii</taxon>
        <taxon>Salmoniformes</taxon>
        <taxon>Salmonidae</taxon>
        <taxon>Salmoninae</taxon>
        <taxon>Salmo</taxon>
    </lineage>
</organism>
<feature type="region of interest" description="Disordered" evidence="1">
    <location>
        <begin position="1"/>
        <end position="78"/>
    </location>
</feature>
<feature type="compositionally biased region" description="Basic residues" evidence="1">
    <location>
        <begin position="65"/>
        <end position="74"/>
    </location>
</feature>
<dbReference type="AlphaFoldDB" id="A0A1S3SRR6"/>
<accession>A0A1S3SRR6</accession>
<evidence type="ECO:0000256" key="1">
    <source>
        <dbReference type="SAM" id="MobiDB-lite"/>
    </source>
</evidence>